<dbReference type="Pfam" id="PF02934">
    <property type="entry name" value="GatB_N"/>
    <property type="match status" value="1"/>
</dbReference>
<proteinExistence type="predicted"/>
<evidence type="ECO:0000259" key="5">
    <source>
        <dbReference type="Pfam" id="PF02934"/>
    </source>
</evidence>
<sequence>MSRLCEIKMVYNLMIKYGESLHRTVQLIIKTKLFSGATFDDDARTNTSVALFDIAIPGTLPVLNKAAVMKGITAGLLLNCTIPERCQFVRKHYFYADMPAGYQITQQNHPIAYSGFFEYYVHCNDEASVLLILFKIFLL</sequence>
<evidence type="ECO:0000256" key="1">
    <source>
        <dbReference type="ARBA" id="ARBA00022598"/>
    </source>
</evidence>
<feature type="domain" description="Aspartyl/Glutamyl-tRNA(Gln) amidotransferase subunit B/E catalytic" evidence="5">
    <location>
        <begin position="25"/>
        <end position="121"/>
    </location>
</feature>
<dbReference type="AlphaFoldDB" id="A8QGT7"/>
<dbReference type="InterPro" id="IPR006075">
    <property type="entry name" value="Asn/Gln-tRNA_Trfase_suB/E_cat"/>
</dbReference>
<keyword evidence="4" id="KW-0648">Protein biosynthesis</keyword>
<dbReference type="GO" id="GO:0005739">
    <property type="term" value="C:mitochondrion"/>
    <property type="evidence" value="ECO:0007669"/>
    <property type="project" value="TreeGrafter"/>
</dbReference>
<dbReference type="InterPro" id="IPR017959">
    <property type="entry name" value="Asn/Gln-tRNA_amidoTrfase_suB/E"/>
</dbReference>
<evidence type="ECO:0000256" key="3">
    <source>
        <dbReference type="ARBA" id="ARBA00022840"/>
    </source>
</evidence>
<keyword evidence="3" id="KW-0067">ATP-binding</keyword>
<organism evidence="6">
    <name type="scientific">Brugia malayi</name>
    <name type="common">Filarial nematode worm</name>
    <dbReference type="NCBI Taxonomy" id="6279"/>
    <lineage>
        <taxon>Eukaryota</taxon>
        <taxon>Metazoa</taxon>
        <taxon>Ecdysozoa</taxon>
        <taxon>Nematoda</taxon>
        <taxon>Chromadorea</taxon>
        <taxon>Rhabditida</taxon>
        <taxon>Spirurina</taxon>
        <taxon>Spiruromorpha</taxon>
        <taxon>Filarioidea</taxon>
        <taxon>Onchocercidae</taxon>
        <taxon>Brugia</taxon>
    </lineage>
</organism>
<evidence type="ECO:0000256" key="2">
    <source>
        <dbReference type="ARBA" id="ARBA00022741"/>
    </source>
</evidence>
<keyword evidence="1" id="KW-0436">Ligase</keyword>
<dbReference type="GO" id="GO:0030956">
    <property type="term" value="C:glutamyl-tRNA(Gln) amidotransferase complex"/>
    <property type="evidence" value="ECO:0007669"/>
    <property type="project" value="TreeGrafter"/>
</dbReference>
<dbReference type="SUPFAM" id="SSF55931">
    <property type="entry name" value="Glutamine synthetase/guanido kinase"/>
    <property type="match status" value="1"/>
</dbReference>
<dbReference type="EMBL" id="DS239742">
    <property type="protein sequence ID" value="EDP28529.1"/>
    <property type="molecule type" value="Genomic_DNA"/>
</dbReference>
<dbReference type="GO" id="GO:0005524">
    <property type="term" value="F:ATP binding"/>
    <property type="evidence" value="ECO:0007669"/>
    <property type="project" value="UniProtKB-KW"/>
</dbReference>
<protein>
    <submittedName>
        <fullName evidence="6">PET112 family, N terminal region containing protein</fullName>
    </submittedName>
</protein>
<reference evidence="6" key="1">
    <citation type="journal article" date="2007" name="Science">
        <title>Draft genome of the filarial nematode parasite Brugia malayi.</title>
        <authorList>
            <person name="Ghedin E."/>
            <person name="Wang S."/>
            <person name="Spiro D."/>
            <person name="Caler E."/>
            <person name="Zhao Q."/>
            <person name="Crabtree J."/>
            <person name="Allen J.E."/>
            <person name="Delcher A.L."/>
            <person name="Guiliano D.B."/>
            <person name="Miranda-Saavedra D."/>
            <person name="Angiuoli S.V."/>
            <person name="Creasy T."/>
            <person name="Amedeo P."/>
            <person name="Haas B."/>
            <person name="El-Sayed N.M."/>
            <person name="Wortman J.R."/>
            <person name="Feldblyum T."/>
            <person name="Tallon L."/>
            <person name="Schatz M."/>
            <person name="Shumway M."/>
            <person name="Koo H."/>
            <person name="Salzberg S.L."/>
            <person name="Schobel S."/>
            <person name="Pertea M."/>
            <person name="Pop M."/>
            <person name="White O."/>
            <person name="Barton G.J."/>
            <person name="Carlow C.K."/>
            <person name="Crawford M.J."/>
            <person name="Daub J."/>
            <person name="Dimmic M.W."/>
            <person name="Estes C.F."/>
            <person name="Foster J.M."/>
            <person name="Ganatra M."/>
            <person name="Gregory W.F."/>
            <person name="Johnson N.M."/>
            <person name="Jin J."/>
            <person name="Komuniecki R."/>
            <person name="Korf I."/>
            <person name="Kumar S."/>
            <person name="Laney S."/>
            <person name="Li B.W."/>
            <person name="Li W."/>
            <person name="Lindblom T.H."/>
            <person name="Lustigman S."/>
            <person name="Ma D."/>
            <person name="Maina C.V."/>
            <person name="Martin D.M."/>
            <person name="McCarter J.P."/>
            <person name="McReynolds L."/>
            <person name="Mitreva M."/>
            <person name="Nutman T.B."/>
            <person name="Parkinson J."/>
            <person name="Peregrin-Alvarez J.M."/>
            <person name="Poole C."/>
            <person name="Ren Q."/>
            <person name="Saunders L."/>
            <person name="Sluder A.E."/>
            <person name="Smith K."/>
            <person name="Stanke M."/>
            <person name="Unnasch T.R."/>
            <person name="Ware J."/>
            <person name="Wei A.D."/>
            <person name="Weil G."/>
            <person name="Williams D.J."/>
            <person name="Zhang Y."/>
            <person name="Williams S.A."/>
            <person name="Fraser-Liggett C."/>
            <person name="Slatko B."/>
            <person name="Blaxter M.L."/>
            <person name="Scott A.L."/>
        </authorList>
    </citation>
    <scope>NUCLEOTIDE SEQUENCE [LARGE SCALE GENOMIC DNA]</scope>
</reference>
<dbReference type="InterPro" id="IPR014746">
    <property type="entry name" value="Gln_synth/guanido_kin_cat_dom"/>
</dbReference>
<dbReference type="PANTHER" id="PTHR11659:SF0">
    <property type="entry name" value="GLUTAMYL-TRNA(GLN) AMIDOTRANSFERASE SUBUNIT B, MITOCHONDRIAL"/>
    <property type="match status" value="1"/>
</dbReference>
<accession>A8QGT7</accession>
<gene>
    <name evidence="6" type="ORF">Bm1_55815</name>
</gene>
<dbReference type="GO" id="GO:0070681">
    <property type="term" value="P:glutaminyl-tRNAGln biosynthesis via transamidation"/>
    <property type="evidence" value="ECO:0007669"/>
    <property type="project" value="TreeGrafter"/>
</dbReference>
<evidence type="ECO:0000256" key="4">
    <source>
        <dbReference type="ARBA" id="ARBA00022917"/>
    </source>
</evidence>
<dbReference type="GO" id="GO:0032543">
    <property type="term" value="P:mitochondrial translation"/>
    <property type="evidence" value="ECO:0007669"/>
    <property type="project" value="TreeGrafter"/>
</dbReference>
<name>A8QGT7_BRUMA</name>
<evidence type="ECO:0000313" key="6">
    <source>
        <dbReference type="EMBL" id="EDP28529.1"/>
    </source>
</evidence>
<dbReference type="PANTHER" id="PTHR11659">
    <property type="entry name" value="GLUTAMYL-TRNA GLN AMIDOTRANSFERASE SUBUNIT B MITOCHONDRIAL AND PROKARYOTIC PET112-RELATED"/>
    <property type="match status" value="1"/>
</dbReference>
<dbReference type="GO" id="GO:0050567">
    <property type="term" value="F:glutaminyl-tRNA synthase (glutamine-hydrolyzing) activity"/>
    <property type="evidence" value="ECO:0007669"/>
    <property type="project" value="TreeGrafter"/>
</dbReference>
<keyword evidence="2" id="KW-0547">Nucleotide-binding</keyword>